<accession>A0A1I7U1G8</accession>
<dbReference type="PANTHER" id="PTHR47629:SF3">
    <property type="entry name" value="PAN-3 DOMAIN-CONTAINING PROTEIN"/>
    <property type="match status" value="1"/>
</dbReference>
<feature type="domain" description="PAN-3" evidence="1">
    <location>
        <begin position="1"/>
        <end position="116"/>
    </location>
</feature>
<feature type="domain" description="PAN-3" evidence="1">
    <location>
        <begin position="134"/>
        <end position="266"/>
    </location>
</feature>
<sequence length="424" mass="47873">MAIVTGEPLSLDNASSIVKEAKSFDECTLKCLDDTQCVVVYQSNSTDSCYLFSWESIYQVIGNSSGGSGTVGFKVYTEQPACELNSQFLLNGKLYPLNPNDTMNNQWKIDTSEDGWTLTYICQREEATLICGNFTYNRPYPDSCSPECNVTMVQVFGEPGPLTRDPRSSDQKDKTGCIYECFNNLKCLVSYFNESEAKCVWYDVDSIWFINRTTASDGHHSAIKIPLSNRSCKLTTDEMLNDQYYTAHNRILGTYTRSIFRIRTTPKYYKLNFYLDEVPEIIRNIPGCEMNYVGTRASLRDDPNAVVVCVRSQKVPNITFNEAKDLCTEMDGKLIPARTPETFIGSCNEVATEVGMTWASIPLRWINPYIKQGFTLCDETVADGFLCGTTRQQDRGIPPVETIFQEYGYTDVKWTGSIADYQGK</sequence>
<dbReference type="WBParaSite" id="Csp11.Scaffold629.g13898.t1">
    <property type="protein sequence ID" value="Csp11.Scaffold629.g13898.t1"/>
    <property type="gene ID" value="Csp11.Scaffold629.g13898"/>
</dbReference>
<dbReference type="PANTHER" id="PTHR47629">
    <property type="entry name" value="C-TYPE LECTIN-RELATED"/>
    <property type="match status" value="1"/>
</dbReference>
<proteinExistence type="predicted"/>
<dbReference type="STRING" id="1561998.A0A1I7U1G8"/>
<dbReference type="AlphaFoldDB" id="A0A1I7U1G8"/>
<keyword evidence="2" id="KW-1185">Reference proteome</keyword>
<evidence type="ECO:0000259" key="1">
    <source>
        <dbReference type="SMART" id="SM00605"/>
    </source>
</evidence>
<dbReference type="SMART" id="SM00605">
    <property type="entry name" value="CW"/>
    <property type="match status" value="2"/>
</dbReference>
<evidence type="ECO:0000313" key="3">
    <source>
        <dbReference type="WBParaSite" id="Csp11.Scaffold629.g13898.t1"/>
    </source>
</evidence>
<name>A0A1I7U1G8_9PELO</name>
<dbReference type="InterPro" id="IPR006583">
    <property type="entry name" value="PAN-3_domain"/>
</dbReference>
<dbReference type="Pfam" id="PF08277">
    <property type="entry name" value="PAN_3"/>
    <property type="match status" value="2"/>
</dbReference>
<dbReference type="eggNOG" id="ENOG502TH1B">
    <property type="taxonomic scope" value="Eukaryota"/>
</dbReference>
<evidence type="ECO:0000313" key="2">
    <source>
        <dbReference type="Proteomes" id="UP000095282"/>
    </source>
</evidence>
<dbReference type="Proteomes" id="UP000095282">
    <property type="component" value="Unplaced"/>
</dbReference>
<protein>
    <submittedName>
        <fullName evidence="3">CW domain-containing protein</fullName>
    </submittedName>
</protein>
<reference evidence="3" key="1">
    <citation type="submission" date="2016-11" db="UniProtKB">
        <authorList>
            <consortium name="WormBaseParasite"/>
        </authorList>
    </citation>
    <scope>IDENTIFICATION</scope>
</reference>
<organism evidence="2 3">
    <name type="scientific">Caenorhabditis tropicalis</name>
    <dbReference type="NCBI Taxonomy" id="1561998"/>
    <lineage>
        <taxon>Eukaryota</taxon>
        <taxon>Metazoa</taxon>
        <taxon>Ecdysozoa</taxon>
        <taxon>Nematoda</taxon>
        <taxon>Chromadorea</taxon>
        <taxon>Rhabditida</taxon>
        <taxon>Rhabditina</taxon>
        <taxon>Rhabditomorpha</taxon>
        <taxon>Rhabditoidea</taxon>
        <taxon>Rhabditidae</taxon>
        <taxon>Peloderinae</taxon>
        <taxon>Caenorhabditis</taxon>
    </lineage>
</organism>